<dbReference type="AlphaFoldDB" id="A0A2Z6TQN5"/>
<keyword evidence="3" id="KW-1185">Reference proteome</keyword>
<dbReference type="RefSeq" id="WP_117118446.1">
    <property type="nucleotide sequence ID" value="NZ_BFBY01000007.1"/>
</dbReference>
<dbReference type="GO" id="GO:0016020">
    <property type="term" value="C:membrane"/>
    <property type="evidence" value="ECO:0007669"/>
    <property type="project" value="InterPro"/>
</dbReference>
<feature type="transmembrane region" description="Helical" evidence="1">
    <location>
        <begin position="80"/>
        <end position="100"/>
    </location>
</feature>
<dbReference type="InterPro" id="IPR004316">
    <property type="entry name" value="SWEET_rpt"/>
</dbReference>
<dbReference type="OrthoDB" id="9794653at2"/>
<sequence>MKEDNKKEIKQENTMEDSKFVEGIGRIASFISILMYVSYIPQIFDNLHGQYGSPIQPLVAMINCIFWVAYALMKKERDWPIFWANVPGIVFGLLAFLTSLH</sequence>
<dbReference type="Proteomes" id="UP000257317">
    <property type="component" value="Unassembled WGS sequence"/>
</dbReference>
<gene>
    <name evidence="2" type="ORF">LrDSM24759_10310</name>
</gene>
<reference evidence="3" key="1">
    <citation type="submission" date="2018-03" db="EMBL/GenBank/DDBJ databases">
        <title>New taxa in the Lactobacillus gasseri group.</title>
        <authorList>
            <person name="Tanizawa Y."/>
            <person name="Tohno M."/>
            <person name="Endo A."/>
            <person name="Arita M."/>
        </authorList>
    </citation>
    <scope>NUCLEOTIDE SEQUENCE [LARGE SCALE GENOMIC DNA]</scope>
    <source>
        <strain evidence="3">DSM 24759</strain>
    </source>
</reference>
<keyword evidence="1" id="KW-0812">Transmembrane</keyword>
<dbReference type="Pfam" id="PF03083">
    <property type="entry name" value="MtN3_slv"/>
    <property type="match status" value="1"/>
</dbReference>
<accession>A0A2Z6TQN5</accession>
<protein>
    <submittedName>
        <fullName evidence="2">Membrane protein</fullName>
    </submittedName>
</protein>
<dbReference type="Gene3D" id="1.20.1280.290">
    <property type="match status" value="1"/>
</dbReference>
<organism evidence="2 3">
    <name type="scientific">Lactobacillus rodentium</name>
    <dbReference type="NCBI Taxonomy" id="947835"/>
    <lineage>
        <taxon>Bacteria</taxon>
        <taxon>Bacillati</taxon>
        <taxon>Bacillota</taxon>
        <taxon>Bacilli</taxon>
        <taxon>Lactobacillales</taxon>
        <taxon>Lactobacillaceae</taxon>
        <taxon>Lactobacillus</taxon>
    </lineage>
</organism>
<dbReference type="EMBL" id="BFBY01000007">
    <property type="protein sequence ID" value="GBG05117.1"/>
    <property type="molecule type" value="Genomic_DNA"/>
</dbReference>
<feature type="transmembrane region" description="Helical" evidence="1">
    <location>
        <begin position="55"/>
        <end position="73"/>
    </location>
</feature>
<name>A0A2Z6TQN5_9LACO</name>
<keyword evidence="1" id="KW-0472">Membrane</keyword>
<evidence type="ECO:0000256" key="1">
    <source>
        <dbReference type="SAM" id="Phobius"/>
    </source>
</evidence>
<evidence type="ECO:0000313" key="2">
    <source>
        <dbReference type="EMBL" id="GBG05117.1"/>
    </source>
</evidence>
<comment type="caution">
    <text evidence="2">The sequence shown here is derived from an EMBL/GenBank/DDBJ whole genome shotgun (WGS) entry which is preliminary data.</text>
</comment>
<keyword evidence="1" id="KW-1133">Transmembrane helix</keyword>
<evidence type="ECO:0000313" key="3">
    <source>
        <dbReference type="Proteomes" id="UP000257317"/>
    </source>
</evidence>
<proteinExistence type="predicted"/>
<feature type="transmembrane region" description="Helical" evidence="1">
    <location>
        <begin position="20"/>
        <end position="40"/>
    </location>
</feature>